<feature type="region of interest" description="Disordered" evidence="3">
    <location>
        <begin position="678"/>
        <end position="705"/>
    </location>
</feature>
<dbReference type="PANTHER" id="PTHR43004">
    <property type="entry name" value="TRK SYSTEM POTASSIUM UPTAKE PROTEIN"/>
    <property type="match status" value="1"/>
</dbReference>
<dbReference type="GO" id="GO:0006744">
    <property type="term" value="P:ubiquinone biosynthetic process"/>
    <property type="evidence" value="ECO:0007669"/>
    <property type="project" value="TreeGrafter"/>
</dbReference>
<dbReference type="Gene3D" id="3.40.30.120">
    <property type="match status" value="1"/>
</dbReference>
<dbReference type="EMBL" id="JALJOS010000002">
    <property type="protein sequence ID" value="KAK9842673.1"/>
    <property type="molecule type" value="Genomic_DNA"/>
</dbReference>
<dbReference type="AlphaFoldDB" id="A0AAW1SBA4"/>
<keyword evidence="2" id="KW-0274">FAD</keyword>
<dbReference type="Pfam" id="PF01494">
    <property type="entry name" value="FAD_binding_3"/>
    <property type="match status" value="1"/>
</dbReference>
<dbReference type="SUPFAM" id="SSF51905">
    <property type="entry name" value="FAD/NAD(P)-binding domain"/>
    <property type="match status" value="1"/>
</dbReference>
<dbReference type="Proteomes" id="UP001438707">
    <property type="component" value="Unassembled WGS sequence"/>
</dbReference>
<dbReference type="InterPro" id="IPR002938">
    <property type="entry name" value="FAD-bd"/>
</dbReference>
<name>A0AAW1SBA4_9CHLO</name>
<organism evidence="5 6">
    <name type="scientific">Apatococcus lobatus</name>
    <dbReference type="NCBI Taxonomy" id="904363"/>
    <lineage>
        <taxon>Eukaryota</taxon>
        <taxon>Viridiplantae</taxon>
        <taxon>Chlorophyta</taxon>
        <taxon>core chlorophytes</taxon>
        <taxon>Trebouxiophyceae</taxon>
        <taxon>Chlorellales</taxon>
        <taxon>Chlorellaceae</taxon>
        <taxon>Apatococcus</taxon>
    </lineage>
</organism>
<gene>
    <name evidence="5" type="ORF">WJX74_000512</name>
</gene>
<dbReference type="GO" id="GO:0071949">
    <property type="term" value="F:FAD binding"/>
    <property type="evidence" value="ECO:0007669"/>
    <property type="project" value="InterPro"/>
</dbReference>
<proteinExistence type="predicted"/>
<dbReference type="GO" id="GO:0005739">
    <property type="term" value="C:mitochondrion"/>
    <property type="evidence" value="ECO:0007669"/>
    <property type="project" value="TreeGrafter"/>
</dbReference>
<evidence type="ECO:0000259" key="4">
    <source>
        <dbReference type="Pfam" id="PF01494"/>
    </source>
</evidence>
<evidence type="ECO:0000256" key="3">
    <source>
        <dbReference type="SAM" id="MobiDB-lite"/>
    </source>
</evidence>
<comment type="caution">
    <text evidence="5">The sequence shown here is derived from an EMBL/GenBank/DDBJ whole genome shotgun (WGS) entry which is preliminary data.</text>
</comment>
<evidence type="ECO:0000256" key="1">
    <source>
        <dbReference type="ARBA" id="ARBA00022630"/>
    </source>
</evidence>
<accession>A0AAW1SBA4</accession>
<sequence length="765" mass="82103">MLRTSFRFSSSIPSPEGQIPVVIAGAGPTGLTLALLLSRLRIPSLLVDRAAGLTTHPQAHFINNRTMEVFRPLAGLAEEVRSMSPPLDQWRKFIYCERVTGHIYGEVDHFWGQNSPHMRDLSPVPVTHLSQNRLVPLLLKRVQAGGLCDVRFSNRVDGYRVVKSGLRVTITSEQGRPFEVDCSYLVGCDGARSFIRGAAGIGMKGPAALQHLVNIHFFCPDLWQHISHRPAMLYFVFNSEVVSVLVGHDLPNGELVAQVPIYPPQQSLEDFTPEVCQHIVRQSIGLPDIPVRLGTVRQWTMSSQVANRFQAGRLFLAGDAAHCFPPAGGFGMNTGIQDAHNLAWKLAAAVQGQAGGDLLQSYSAERRPIAQANADLSVANFQDAIRVPQALGLDPRAANFLHSAVSTLFPTGASRALLSMGMAAGRSMGGTKGPLRSWRQAALSKILAAGDSLRLQFPREDLGYIYKEPGAALISEADVAASASEPLTHQSTSRTAPFEQSTAIGARLPHCDVHLAGNSADCQVLSTHALHDCFPEGSFLLLLGPLPAAAPWLAALPSLVDSWQLGVICIASGSEEVSAQHKCLARSGNPNREYLPIRAEACTAWNGAATQVDDQQAAPDTAGDLSPELSSLVMTLEDPASKWKALRKLALDGAMLVRPDGHIAWRCRSLAEARKPGQAAPASCSNRKGQHCGKPAHEAGTKSAAGASLPAQFGTCNDSLPDRHKQEGVDWLEAGAIGALCCSTSQQDQRLANRLVHDAMSRLLA</sequence>
<dbReference type="InterPro" id="IPR036188">
    <property type="entry name" value="FAD/NAD-bd_sf"/>
</dbReference>
<dbReference type="PRINTS" id="PR00420">
    <property type="entry name" value="RNGMNOXGNASE"/>
</dbReference>
<dbReference type="Gene3D" id="3.50.50.60">
    <property type="entry name" value="FAD/NAD(P)-binding domain"/>
    <property type="match status" value="1"/>
</dbReference>
<keyword evidence="1" id="KW-0285">Flavoprotein</keyword>
<dbReference type="Gene3D" id="3.30.9.10">
    <property type="entry name" value="D-Amino Acid Oxidase, subunit A, domain 2"/>
    <property type="match status" value="1"/>
</dbReference>
<feature type="domain" description="FAD-binding" evidence="4">
    <location>
        <begin position="19"/>
        <end position="375"/>
    </location>
</feature>
<evidence type="ECO:0000313" key="5">
    <source>
        <dbReference type="EMBL" id="KAK9842673.1"/>
    </source>
</evidence>
<dbReference type="InterPro" id="IPR050641">
    <property type="entry name" value="RIFMO-like"/>
</dbReference>
<dbReference type="PANTHER" id="PTHR43004:SF6">
    <property type="entry name" value="FAD_NAD(P)-BINDING OXIDOREDUCTASE FAMILY PROTEIN"/>
    <property type="match status" value="1"/>
</dbReference>
<evidence type="ECO:0000313" key="6">
    <source>
        <dbReference type="Proteomes" id="UP001438707"/>
    </source>
</evidence>
<reference evidence="5 6" key="1">
    <citation type="journal article" date="2024" name="Nat. Commun.">
        <title>Phylogenomics reveals the evolutionary origins of lichenization in chlorophyte algae.</title>
        <authorList>
            <person name="Puginier C."/>
            <person name="Libourel C."/>
            <person name="Otte J."/>
            <person name="Skaloud P."/>
            <person name="Haon M."/>
            <person name="Grisel S."/>
            <person name="Petersen M."/>
            <person name="Berrin J.G."/>
            <person name="Delaux P.M."/>
            <person name="Dal Grande F."/>
            <person name="Keller J."/>
        </authorList>
    </citation>
    <scope>NUCLEOTIDE SEQUENCE [LARGE SCALE GENOMIC DNA]</scope>
    <source>
        <strain evidence="5 6">SAG 2145</strain>
    </source>
</reference>
<dbReference type="GO" id="GO:0016709">
    <property type="term" value="F:oxidoreductase activity, acting on paired donors, with incorporation or reduction of molecular oxygen, NAD(P)H as one donor, and incorporation of one atom of oxygen"/>
    <property type="evidence" value="ECO:0007669"/>
    <property type="project" value="UniProtKB-ARBA"/>
</dbReference>
<evidence type="ECO:0000256" key="2">
    <source>
        <dbReference type="ARBA" id="ARBA00022827"/>
    </source>
</evidence>
<protein>
    <recommendedName>
        <fullName evidence="4">FAD-binding domain-containing protein</fullName>
    </recommendedName>
</protein>
<keyword evidence="6" id="KW-1185">Reference proteome</keyword>